<dbReference type="EMBL" id="GIFC01009954">
    <property type="protein sequence ID" value="MXU92037.1"/>
    <property type="molecule type" value="Transcribed_RNA"/>
</dbReference>
<name>A0A6B0UQH2_IXORI</name>
<dbReference type="AlphaFoldDB" id="A0A6B0UQH2"/>
<accession>A0A6B0UQH2</accession>
<sequence length="128" mass="13572">MSSALWVAAEVAEAACLLSLGAAVAVLLALASCCEIALGRDIERLRDLLRLRIRDLDRSSVGNGGVCVAGFNVKLNAGKGVGEASGLDLGSCFPVSTVEVRFRNFAFCPVSFGPGSRRRFWNRSEHDG</sequence>
<organism evidence="1">
    <name type="scientific">Ixodes ricinus</name>
    <name type="common">Common tick</name>
    <name type="synonym">Acarus ricinus</name>
    <dbReference type="NCBI Taxonomy" id="34613"/>
    <lineage>
        <taxon>Eukaryota</taxon>
        <taxon>Metazoa</taxon>
        <taxon>Ecdysozoa</taxon>
        <taxon>Arthropoda</taxon>
        <taxon>Chelicerata</taxon>
        <taxon>Arachnida</taxon>
        <taxon>Acari</taxon>
        <taxon>Parasitiformes</taxon>
        <taxon>Ixodida</taxon>
        <taxon>Ixodoidea</taxon>
        <taxon>Ixodidae</taxon>
        <taxon>Ixodinae</taxon>
        <taxon>Ixodes</taxon>
    </lineage>
</organism>
<protein>
    <submittedName>
        <fullName evidence="1">Putative secreted protein</fullName>
    </submittedName>
</protein>
<proteinExistence type="predicted"/>
<evidence type="ECO:0000313" key="1">
    <source>
        <dbReference type="EMBL" id="MXU92037.1"/>
    </source>
</evidence>
<reference evidence="1" key="1">
    <citation type="submission" date="2019-12" db="EMBL/GenBank/DDBJ databases">
        <title>An insight into the sialome of adult female Ixodes ricinus ticks feeding for 6 days.</title>
        <authorList>
            <person name="Perner J."/>
            <person name="Ribeiro J.M.C."/>
        </authorList>
    </citation>
    <scope>NUCLEOTIDE SEQUENCE</scope>
    <source>
        <strain evidence="1">Semi-engorged</strain>
        <tissue evidence="1">Salivary glands</tissue>
    </source>
</reference>